<dbReference type="AlphaFoldDB" id="F4W968"/>
<evidence type="ECO:0000313" key="3">
    <source>
        <dbReference type="Proteomes" id="UP000007755"/>
    </source>
</evidence>
<dbReference type="OrthoDB" id="7693257at2759"/>
<feature type="coiled-coil region" evidence="1">
    <location>
        <begin position="46"/>
        <end position="87"/>
    </location>
</feature>
<reference evidence="2" key="1">
    <citation type="submission" date="2011-02" db="EMBL/GenBank/DDBJ databases">
        <title>The genome of the leaf-cutting ant Acromyrmex echinatior suggests key adaptations to social evolution and fungus farming.</title>
        <authorList>
            <person name="Nygaard S."/>
            <person name="Zhang G."/>
        </authorList>
    </citation>
    <scope>NUCLEOTIDE SEQUENCE</scope>
</reference>
<sequence length="212" mass="23854">MSDGHVILQYAMRYVLTHDLLTAIEENVYLGMAAPNWETDLTSNINAEVNRMLKNLDANLRILDTNTENLNKQVDNLNRRIENSVQQTLAQVDETFKNLSRDGQGRLITNGQVITSGGNIVINSVNGVSMIRKTESGYTLNGTPYMNITTDTNDGKYFQHNATFYNSTSDAMETICWKLKLEHAPDAQPEYFPSVATDLLNDEIMLQDKQAD</sequence>
<evidence type="ECO:0000313" key="2">
    <source>
        <dbReference type="EMBL" id="EGI69250.1"/>
    </source>
</evidence>
<keyword evidence="1" id="KW-0175">Coiled coil</keyword>
<name>F4W968_ACREC</name>
<dbReference type="Proteomes" id="UP000007755">
    <property type="component" value="Unassembled WGS sequence"/>
</dbReference>
<gene>
    <name evidence="2" type="ORF">G5I_02015</name>
</gene>
<proteinExistence type="predicted"/>
<keyword evidence="3" id="KW-1185">Reference proteome</keyword>
<protein>
    <submittedName>
        <fullName evidence="2">Uncharacterized protein</fullName>
    </submittedName>
</protein>
<dbReference type="EMBL" id="GL888002">
    <property type="protein sequence ID" value="EGI69250.1"/>
    <property type="molecule type" value="Genomic_DNA"/>
</dbReference>
<dbReference type="InParanoid" id="F4W968"/>
<organism evidence="3">
    <name type="scientific">Acromyrmex echinatior</name>
    <name type="common">Panamanian leafcutter ant</name>
    <name type="synonym">Acromyrmex octospinosus echinatior</name>
    <dbReference type="NCBI Taxonomy" id="103372"/>
    <lineage>
        <taxon>Eukaryota</taxon>
        <taxon>Metazoa</taxon>
        <taxon>Ecdysozoa</taxon>
        <taxon>Arthropoda</taxon>
        <taxon>Hexapoda</taxon>
        <taxon>Insecta</taxon>
        <taxon>Pterygota</taxon>
        <taxon>Neoptera</taxon>
        <taxon>Endopterygota</taxon>
        <taxon>Hymenoptera</taxon>
        <taxon>Apocrita</taxon>
        <taxon>Aculeata</taxon>
        <taxon>Formicoidea</taxon>
        <taxon>Formicidae</taxon>
        <taxon>Myrmicinae</taxon>
        <taxon>Acromyrmex</taxon>
    </lineage>
</organism>
<evidence type="ECO:0000256" key="1">
    <source>
        <dbReference type="SAM" id="Coils"/>
    </source>
</evidence>
<accession>F4W968</accession>